<protein>
    <submittedName>
        <fullName evidence="1">Uncharacterized protein</fullName>
    </submittedName>
</protein>
<organism evidence="1 2">
    <name type="scientific">Caenorhabditis angaria</name>
    <dbReference type="NCBI Taxonomy" id="860376"/>
    <lineage>
        <taxon>Eukaryota</taxon>
        <taxon>Metazoa</taxon>
        <taxon>Ecdysozoa</taxon>
        <taxon>Nematoda</taxon>
        <taxon>Chromadorea</taxon>
        <taxon>Rhabditida</taxon>
        <taxon>Rhabditina</taxon>
        <taxon>Rhabditomorpha</taxon>
        <taxon>Rhabditoidea</taxon>
        <taxon>Rhabditidae</taxon>
        <taxon>Peloderinae</taxon>
        <taxon>Caenorhabditis</taxon>
    </lineage>
</organism>
<accession>A0A9P1NAG8</accession>
<name>A0A9P1NAG8_9PELO</name>
<evidence type="ECO:0000313" key="1">
    <source>
        <dbReference type="EMBL" id="CAI5453822.1"/>
    </source>
</evidence>
<reference evidence="1" key="1">
    <citation type="submission" date="2022-11" db="EMBL/GenBank/DDBJ databases">
        <authorList>
            <person name="Kikuchi T."/>
        </authorList>
    </citation>
    <scope>NUCLEOTIDE SEQUENCE</scope>
    <source>
        <strain evidence="1">PS1010</strain>
    </source>
</reference>
<evidence type="ECO:0000313" key="2">
    <source>
        <dbReference type="Proteomes" id="UP001152747"/>
    </source>
</evidence>
<proteinExistence type="predicted"/>
<sequence length="82" mass="9227">MDAFKCARRFGFHSNINNVKSATQLEVKGSGYNSHSHKLCSRGLRPTSKCSIPFNFHQEVLIECRAEIPEESEKLSMGNDIV</sequence>
<keyword evidence="2" id="KW-1185">Reference proteome</keyword>
<dbReference type="EMBL" id="CANHGI010000005">
    <property type="protein sequence ID" value="CAI5453822.1"/>
    <property type="molecule type" value="Genomic_DNA"/>
</dbReference>
<gene>
    <name evidence="1" type="ORF">CAMP_LOCUS16459</name>
</gene>
<dbReference type="Proteomes" id="UP001152747">
    <property type="component" value="Unassembled WGS sequence"/>
</dbReference>
<comment type="caution">
    <text evidence="1">The sequence shown here is derived from an EMBL/GenBank/DDBJ whole genome shotgun (WGS) entry which is preliminary data.</text>
</comment>
<dbReference type="AlphaFoldDB" id="A0A9P1NAG8"/>